<feature type="transmembrane region" description="Helical" evidence="1">
    <location>
        <begin position="62"/>
        <end position="84"/>
    </location>
</feature>
<accession>A0A1H7G915</accession>
<feature type="transmembrane region" description="Helical" evidence="1">
    <location>
        <begin position="187"/>
        <end position="208"/>
    </location>
</feature>
<keyword evidence="1" id="KW-1133">Transmembrane helix</keyword>
<keyword evidence="1" id="KW-0472">Membrane</keyword>
<feature type="transmembrane region" description="Helical" evidence="1">
    <location>
        <begin position="157"/>
        <end position="180"/>
    </location>
</feature>
<evidence type="ECO:0000256" key="1">
    <source>
        <dbReference type="SAM" id="Phobius"/>
    </source>
</evidence>
<dbReference type="Proteomes" id="UP000198953">
    <property type="component" value="Unassembled WGS sequence"/>
</dbReference>
<sequence length="269" mass="27219">MTRPVPGTGTRLREVHAEWTKLRTAPGTLWTVLALVAVTVATSAAASALVSCPSSGCGHDAVRIGLAGVQAGQAVTAVAAVLAITGEYGTGMIRATFTAMPRRGAVLAAKAVVVAGLTLASGTVAVLGSLLAARLVLPHSGFTPEHGFPPLSLADGPTLRAAAGSVLYLALIALFSLGVATAVRDSAAAAGVVLGLLYALAAVPFVMVPDPDWQLLLWRISPMNAGLAVQSTANLSALPLTPWQGVAVLTAWTAASLLLAALLLRRRDA</sequence>
<dbReference type="PANTHER" id="PTHR37305">
    <property type="entry name" value="INTEGRAL MEMBRANE PROTEIN-RELATED"/>
    <property type="match status" value="1"/>
</dbReference>
<dbReference type="PANTHER" id="PTHR37305:SF1">
    <property type="entry name" value="MEMBRANE PROTEIN"/>
    <property type="match status" value="1"/>
</dbReference>
<gene>
    <name evidence="2" type="ORF">SAMN05660976_00322</name>
</gene>
<organism evidence="2 3">
    <name type="scientific">Nonomuraea pusilla</name>
    <dbReference type="NCBI Taxonomy" id="46177"/>
    <lineage>
        <taxon>Bacteria</taxon>
        <taxon>Bacillati</taxon>
        <taxon>Actinomycetota</taxon>
        <taxon>Actinomycetes</taxon>
        <taxon>Streptosporangiales</taxon>
        <taxon>Streptosporangiaceae</taxon>
        <taxon>Nonomuraea</taxon>
    </lineage>
</organism>
<feature type="transmembrane region" description="Helical" evidence="1">
    <location>
        <begin position="29"/>
        <end position="50"/>
    </location>
</feature>
<dbReference type="EMBL" id="FOBF01000001">
    <property type="protein sequence ID" value="SEK34564.1"/>
    <property type="molecule type" value="Genomic_DNA"/>
</dbReference>
<dbReference type="STRING" id="46177.SAMN05660976_00322"/>
<feature type="transmembrane region" description="Helical" evidence="1">
    <location>
        <begin position="243"/>
        <end position="264"/>
    </location>
</feature>
<keyword evidence="1" id="KW-0812">Transmembrane</keyword>
<proteinExistence type="predicted"/>
<name>A0A1H7G915_9ACTN</name>
<evidence type="ECO:0000313" key="3">
    <source>
        <dbReference type="Proteomes" id="UP000198953"/>
    </source>
</evidence>
<feature type="transmembrane region" description="Helical" evidence="1">
    <location>
        <begin position="105"/>
        <end position="137"/>
    </location>
</feature>
<keyword evidence="3" id="KW-1185">Reference proteome</keyword>
<dbReference type="RefSeq" id="WP_256256725.1">
    <property type="nucleotide sequence ID" value="NZ_FOBF01000001.1"/>
</dbReference>
<protein>
    <submittedName>
        <fullName evidence="2">ABC-2 type transport system permease protein</fullName>
    </submittedName>
</protein>
<dbReference type="AlphaFoldDB" id="A0A1H7G915"/>
<reference evidence="2 3" key="1">
    <citation type="submission" date="2016-10" db="EMBL/GenBank/DDBJ databases">
        <authorList>
            <person name="de Groot N.N."/>
        </authorList>
    </citation>
    <scope>NUCLEOTIDE SEQUENCE [LARGE SCALE GENOMIC DNA]</scope>
    <source>
        <strain evidence="2 3">DSM 43357</strain>
    </source>
</reference>
<evidence type="ECO:0000313" key="2">
    <source>
        <dbReference type="EMBL" id="SEK34564.1"/>
    </source>
</evidence>